<keyword evidence="2 3" id="KW-0808">Transferase</keyword>
<evidence type="ECO:0000313" key="4">
    <source>
        <dbReference type="Proteomes" id="UP000197361"/>
    </source>
</evidence>
<accession>A0A246JVR5</accession>
<dbReference type="AlphaFoldDB" id="A0A246JVR5"/>
<proteinExistence type="predicted"/>
<dbReference type="PANTHER" id="PTHR34136:SF1">
    <property type="entry name" value="UDP-N-ACETYL-D-MANNOSAMINURONIC ACID TRANSFERASE"/>
    <property type="match status" value="1"/>
</dbReference>
<gene>
    <name evidence="3" type="ORF">CDQ92_08015</name>
</gene>
<sequence>MTPIARERCAFLGVEFDRLTRAAAAERVGALAAVPAFAYVVTPNVDHIVQLHRTRDPELVASYQAAALCLCDSRILARLARWSGMALPVVAGSDLTRDLLEAALPPCKIAVVGGDTALHRELVARFPRFAWSFHQPPMGVRRSAAARAAIADYVEATAADVTFLAIGAPQSEIVCAEIAARGQARGVALCIGASLEFMTGAKSRAPLWMQRASLEWLYRLLREPRRLWRRYLVDGPRIFLIWWRWRRINPPRLAAASGSSQSGDG</sequence>
<dbReference type="NCBIfam" id="TIGR00696">
    <property type="entry name" value="wecG_tagA_cpsF"/>
    <property type="match status" value="1"/>
</dbReference>
<dbReference type="InterPro" id="IPR004629">
    <property type="entry name" value="WecG_TagA_CpsF"/>
</dbReference>
<dbReference type="RefSeq" id="WP_088440881.1">
    <property type="nucleotide sequence ID" value="NZ_BMMC01000003.1"/>
</dbReference>
<protein>
    <submittedName>
        <fullName evidence="3">Glycosyltransferase</fullName>
    </submittedName>
</protein>
<organism evidence="3 4">
    <name type="scientific">Sphingopyxis bauzanensis</name>
    <dbReference type="NCBI Taxonomy" id="651663"/>
    <lineage>
        <taxon>Bacteria</taxon>
        <taxon>Pseudomonadati</taxon>
        <taxon>Pseudomonadota</taxon>
        <taxon>Alphaproteobacteria</taxon>
        <taxon>Sphingomonadales</taxon>
        <taxon>Sphingomonadaceae</taxon>
        <taxon>Sphingopyxis</taxon>
    </lineage>
</organism>
<dbReference type="Proteomes" id="UP000197361">
    <property type="component" value="Unassembled WGS sequence"/>
</dbReference>
<name>A0A246JVR5_9SPHN</name>
<evidence type="ECO:0000313" key="3">
    <source>
        <dbReference type="EMBL" id="OWQ97026.1"/>
    </source>
</evidence>
<comment type="caution">
    <text evidence="3">The sequence shown here is derived from an EMBL/GenBank/DDBJ whole genome shotgun (WGS) entry which is preliminary data.</text>
</comment>
<keyword evidence="1" id="KW-0328">Glycosyltransferase</keyword>
<dbReference type="OrthoDB" id="9771846at2"/>
<dbReference type="EMBL" id="NISK01000002">
    <property type="protein sequence ID" value="OWQ97026.1"/>
    <property type="molecule type" value="Genomic_DNA"/>
</dbReference>
<dbReference type="PANTHER" id="PTHR34136">
    <property type="match status" value="1"/>
</dbReference>
<dbReference type="CDD" id="cd06533">
    <property type="entry name" value="Glyco_transf_WecG_TagA"/>
    <property type="match status" value="1"/>
</dbReference>
<reference evidence="3 4" key="1">
    <citation type="journal article" date="2010" name="Int. J. Syst. Evol. Microbiol.">
        <title>Sphingopyxis bauzanensis sp. nov., a psychrophilic bacterium isolated from soil.</title>
        <authorList>
            <person name="Zhang D.C."/>
            <person name="Liu H.C."/>
            <person name="Xin Y.H."/>
            <person name="Zhou Y.G."/>
            <person name="Schinner F."/>
            <person name="Margesin R."/>
        </authorList>
    </citation>
    <scope>NUCLEOTIDE SEQUENCE [LARGE SCALE GENOMIC DNA]</scope>
    <source>
        <strain evidence="3 4">DSM 22271</strain>
    </source>
</reference>
<evidence type="ECO:0000256" key="1">
    <source>
        <dbReference type="ARBA" id="ARBA00022676"/>
    </source>
</evidence>
<evidence type="ECO:0000256" key="2">
    <source>
        <dbReference type="ARBA" id="ARBA00022679"/>
    </source>
</evidence>
<dbReference type="Pfam" id="PF03808">
    <property type="entry name" value="Glyco_tran_WecG"/>
    <property type="match status" value="1"/>
</dbReference>
<dbReference type="GO" id="GO:0016758">
    <property type="term" value="F:hexosyltransferase activity"/>
    <property type="evidence" value="ECO:0007669"/>
    <property type="project" value="TreeGrafter"/>
</dbReference>
<keyword evidence="4" id="KW-1185">Reference proteome</keyword>